<evidence type="ECO:0000256" key="2">
    <source>
        <dbReference type="ARBA" id="ARBA00022692"/>
    </source>
</evidence>
<dbReference type="PANTHER" id="PTHR12815:SF18">
    <property type="entry name" value="SORTING AND ASSEMBLY MACHINERY COMPONENT 50 HOMOLOG"/>
    <property type="match status" value="1"/>
</dbReference>
<evidence type="ECO:0000259" key="3">
    <source>
        <dbReference type="Pfam" id="PF07244"/>
    </source>
</evidence>
<name>A0A7V2F2N8_UNCEI</name>
<organism evidence="4">
    <name type="scientific">Eiseniibacteriota bacterium</name>
    <dbReference type="NCBI Taxonomy" id="2212470"/>
    <lineage>
        <taxon>Bacteria</taxon>
        <taxon>Candidatus Eiseniibacteriota</taxon>
    </lineage>
</organism>
<evidence type="ECO:0000313" key="4">
    <source>
        <dbReference type="EMBL" id="HER42992.1"/>
    </source>
</evidence>
<accession>A0A7V2F2N8</accession>
<dbReference type="Gene3D" id="2.40.160.50">
    <property type="entry name" value="membrane protein fhac: a member of the omp85/tpsb transporter family"/>
    <property type="match status" value="1"/>
</dbReference>
<dbReference type="InterPro" id="IPR010827">
    <property type="entry name" value="BamA/TamA_POTRA"/>
</dbReference>
<proteinExistence type="predicted"/>
<dbReference type="Pfam" id="PF07244">
    <property type="entry name" value="POTRA"/>
    <property type="match status" value="1"/>
</dbReference>
<dbReference type="AlphaFoldDB" id="A0A7V2F2N8"/>
<feature type="domain" description="POTRA" evidence="3">
    <location>
        <begin position="110"/>
        <end position="188"/>
    </location>
</feature>
<comment type="caution">
    <text evidence="4">The sequence shown here is derived from an EMBL/GenBank/DDBJ whole genome shotgun (WGS) entry which is preliminary data.</text>
</comment>
<dbReference type="PROSITE" id="PS51257">
    <property type="entry name" value="PROKAR_LIPOPROTEIN"/>
    <property type="match status" value="1"/>
</dbReference>
<sequence length="556" mass="60611">MSRRYMISRLRAGLISSALILLTACAARGGEIRSVRFSTTGDLPASLLSGGSLLEKGAALSDSLLDLEMLRIDSLCFSRGRLAAAVGIDTLAAAGGVDVRIAVDEGEWTRIGSVAVTGSSAVSPVEKEEILSLRRGGRFLPADLERALGRLLEFYNGSGYPFAQVWLTGFEFDEETNEVDLAISIFEGETSVVSDVSFRGLSGTDSSFALKLTRVRIGSAFDERSVAGGREYLRASGLFGRVGEPIVEQIGKGTVGLVYPVEELERNNLFQGGFGVSQKDGDDYVLSGAVDLVLRNIAGRGRNADLSWVNNGERYSRLELSYSEPFVFSTPVGLDARIGQIVQDSVYVYHSAGLFLGYPLGPRFTVKAGASADRNVPEGGELVRSIRQRYRLGIAKGSGTRFNLEFHVEGAYKRSYLEGGDRETDKQLLYRFECDFRIPLFYGTGIFWRVVSESVFSSKDIHAAETYALGGAASLRGYRESQFRGERIAYTNFEYWFGEEGALFIFDDVGAFYRPDEGWNVKNGLGFGLRSSSPVGVVALSFGLGDQISLRGTRIH</sequence>
<keyword evidence="1" id="KW-1134">Transmembrane beta strand</keyword>
<evidence type="ECO:0000256" key="1">
    <source>
        <dbReference type="ARBA" id="ARBA00022452"/>
    </source>
</evidence>
<dbReference type="Gene3D" id="3.10.20.310">
    <property type="entry name" value="membrane protein fhac"/>
    <property type="match status" value="1"/>
</dbReference>
<dbReference type="EMBL" id="DSEC01000060">
    <property type="protein sequence ID" value="HER42992.1"/>
    <property type="molecule type" value="Genomic_DNA"/>
</dbReference>
<protein>
    <recommendedName>
        <fullName evidence="3">POTRA domain-containing protein</fullName>
    </recommendedName>
</protein>
<dbReference type="Proteomes" id="UP000886069">
    <property type="component" value="Unassembled WGS sequence"/>
</dbReference>
<dbReference type="GO" id="GO:0019867">
    <property type="term" value="C:outer membrane"/>
    <property type="evidence" value="ECO:0007669"/>
    <property type="project" value="InterPro"/>
</dbReference>
<reference evidence="4" key="1">
    <citation type="journal article" date="2020" name="mSystems">
        <title>Genome- and Community-Level Interaction Insights into Carbon Utilization and Element Cycling Functions of Hydrothermarchaeota in Hydrothermal Sediment.</title>
        <authorList>
            <person name="Zhou Z."/>
            <person name="Liu Y."/>
            <person name="Xu W."/>
            <person name="Pan J."/>
            <person name="Luo Z.H."/>
            <person name="Li M."/>
        </authorList>
    </citation>
    <scope>NUCLEOTIDE SEQUENCE [LARGE SCALE GENOMIC DNA]</scope>
    <source>
        <strain evidence="4">SpSt-1233</strain>
    </source>
</reference>
<feature type="non-terminal residue" evidence="4">
    <location>
        <position position="556"/>
    </location>
</feature>
<gene>
    <name evidence="4" type="ORF">ENO08_00850</name>
</gene>
<dbReference type="PANTHER" id="PTHR12815">
    <property type="entry name" value="SORTING AND ASSEMBLY MACHINERY SAMM50 PROTEIN FAMILY MEMBER"/>
    <property type="match status" value="1"/>
</dbReference>
<keyword evidence="1" id="KW-0472">Membrane</keyword>
<dbReference type="InterPro" id="IPR039910">
    <property type="entry name" value="D15-like"/>
</dbReference>
<keyword evidence="2" id="KW-0812">Transmembrane</keyword>